<keyword evidence="1" id="KW-1133">Transmembrane helix</keyword>
<feature type="transmembrane region" description="Helical" evidence="1">
    <location>
        <begin position="57"/>
        <end position="79"/>
    </location>
</feature>
<keyword evidence="2" id="KW-0496">Mitochondrion</keyword>
<accession>E3VRU0</accession>
<dbReference type="RefSeq" id="YP_004021072.1">
    <property type="nucleotide sequence ID" value="NC_014669.1"/>
</dbReference>
<dbReference type="GeneID" id="9977733"/>
<keyword evidence="1" id="KW-0472">Membrane</keyword>
<keyword evidence="1" id="KW-0812">Transmembrane</keyword>
<name>E3VRU0_SOLGE</name>
<sequence length="95" mass="11381">MYIDMMFYGQLMILVMLFVIFMYKYMLILLMLIELMVMSISLLMFLVFSMINLEFYLIYYLVFSVCEGVLGLSLLVIIVRFCGSDLYYMFNISKF</sequence>
<dbReference type="CTD" id="4539"/>
<organism evidence="2">
    <name type="scientific">Solenopsis geminata</name>
    <name type="common">Tropical fire ant</name>
    <dbReference type="NCBI Taxonomy" id="121131"/>
    <lineage>
        <taxon>Eukaryota</taxon>
        <taxon>Metazoa</taxon>
        <taxon>Ecdysozoa</taxon>
        <taxon>Arthropoda</taxon>
        <taxon>Hexapoda</taxon>
        <taxon>Insecta</taxon>
        <taxon>Pterygota</taxon>
        <taxon>Neoptera</taxon>
        <taxon>Endopterygota</taxon>
        <taxon>Hymenoptera</taxon>
        <taxon>Apocrita</taxon>
        <taxon>Aculeata</taxon>
        <taxon>Formicoidea</taxon>
        <taxon>Formicidae</taxon>
        <taxon>Myrmicinae</taxon>
        <taxon>Solenopsis</taxon>
    </lineage>
</organism>
<geneLocation type="mitochondrion" evidence="2"/>
<proteinExistence type="predicted"/>
<dbReference type="EMBL" id="HQ215537">
    <property type="protein sequence ID" value="ADP01779.1"/>
    <property type="molecule type" value="Genomic_DNA"/>
</dbReference>
<dbReference type="AlphaFoldDB" id="E3VRU0"/>
<evidence type="ECO:0000313" key="2">
    <source>
        <dbReference type="EMBL" id="ADP01779.1"/>
    </source>
</evidence>
<protein>
    <submittedName>
        <fullName evidence="2">NADH dehydrogenase subunit 4L</fullName>
    </submittedName>
</protein>
<gene>
    <name evidence="2" type="primary">ND4L</name>
</gene>
<feature type="transmembrane region" description="Helical" evidence="1">
    <location>
        <begin position="30"/>
        <end position="51"/>
    </location>
</feature>
<feature type="transmembrane region" description="Helical" evidence="1">
    <location>
        <begin position="6"/>
        <end position="23"/>
    </location>
</feature>
<dbReference type="Gene3D" id="1.10.287.3510">
    <property type="match status" value="1"/>
</dbReference>
<reference evidence="2" key="1">
    <citation type="journal article" date="2010" name="BMC Evol. Biol.">
        <title>Mitochondrial genome evolution in fire ants (Hymenoptera: Formicidae).</title>
        <authorList>
            <person name="Gotzek D."/>
            <person name="Clarke J."/>
            <person name="Shoemaker D."/>
        </authorList>
    </citation>
    <scope>NUCLEOTIDE SEQUENCE</scope>
</reference>
<evidence type="ECO:0000256" key="1">
    <source>
        <dbReference type="SAM" id="Phobius"/>
    </source>
</evidence>